<keyword evidence="1" id="KW-0812">Transmembrane</keyword>
<protein>
    <submittedName>
        <fullName evidence="2">Uncharacterized protein</fullName>
    </submittedName>
</protein>
<reference evidence="2" key="1">
    <citation type="submission" date="2023-03" db="EMBL/GenBank/DDBJ databases">
        <title>Massive genome expansion in bonnet fungi (Mycena s.s.) driven by repeated elements and novel gene families across ecological guilds.</title>
        <authorList>
            <consortium name="Lawrence Berkeley National Laboratory"/>
            <person name="Harder C.B."/>
            <person name="Miyauchi S."/>
            <person name="Viragh M."/>
            <person name="Kuo A."/>
            <person name="Thoen E."/>
            <person name="Andreopoulos B."/>
            <person name="Lu D."/>
            <person name="Skrede I."/>
            <person name="Drula E."/>
            <person name="Henrissat B."/>
            <person name="Morin E."/>
            <person name="Kohler A."/>
            <person name="Barry K."/>
            <person name="LaButti K."/>
            <person name="Morin E."/>
            <person name="Salamov A."/>
            <person name="Lipzen A."/>
            <person name="Mereny Z."/>
            <person name="Hegedus B."/>
            <person name="Baldrian P."/>
            <person name="Stursova M."/>
            <person name="Weitz H."/>
            <person name="Taylor A."/>
            <person name="Grigoriev I.V."/>
            <person name="Nagy L.G."/>
            <person name="Martin F."/>
            <person name="Kauserud H."/>
        </authorList>
    </citation>
    <scope>NUCLEOTIDE SEQUENCE</scope>
    <source>
        <strain evidence="2">CBHHK002</strain>
    </source>
</reference>
<evidence type="ECO:0000313" key="2">
    <source>
        <dbReference type="EMBL" id="KAJ7360759.1"/>
    </source>
</evidence>
<dbReference type="Proteomes" id="UP001218218">
    <property type="component" value="Unassembled WGS sequence"/>
</dbReference>
<gene>
    <name evidence="2" type="ORF">DFH08DRAFT_1073951</name>
</gene>
<proteinExistence type="predicted"/>
<organism evidence="2 3">
    <name type="scientific">Mycena albidolilacea</name>
    <dbReference type="NCBI Taxonomy" id="1033008"/>
    <lineage>
        <taxon>Eukaryota</taxon>
        <taxon>Fungi</taxon>
        <taxon>Dikarya</taxon>
        <taxon>Basidiomycota</taxon>
        <taxon>Agaricomycotina</taxon>
        <taxon>Agaricomycetes</taxon>
        <taxon>Agaricomycetidae</taxon>
        <taxon>Agaricales</taxon>
        <taxon>Marasmiineae</taxon>
        <taxon>Mycenaceae</taxon>
        <taxon>Mycena</taxon>
    </lineage>
</organism>
<name>A0AAD7F1Z0_9AGAR</name>
<comment type="caution">
    <text evidence="2">The sequence shown here is derived from an EMBL/GenBank/DDBJ whole genome shotgun (WGS) entry which is preliminary data.</text>
</comment>
<accession>A0AAD7F1Z0</accession>
<evidence type="ECO:0000256" key="1">
    <source>
        <dbReference type="SAM" id="Phobius"/>
    </source>
</evidence>
<keyword evidence="1" id="KW-1133">Transmembrane helix</keyword>
<dbReference type="EMBL" id="JARIHO010000005">
    <property type="protein sequence ID" value="KAJ7360759.1"/>
    <property type="molecule type" value="Genomic_DNA"/>
</dbReference>
<keyword evidence="1" id="KW-0472">Membrane</keyword>
<feature type="transmembrane region" description="Helical" evidence="1">
    <location>
        <begin position="366"/>
        <end position="386"/>
    </location>
</feature>
<evidence type="ECO:0000313" key="3">
    <source>
        <dbReference type="Proteomes" id="UP001218218"/>
    </source>
</evidence>
<feature type="transmembrane region" description="Helical" evidence="1">
    <location>
        <begin position="407"/>
        <end position="429"/>
    </location>
</feature>
<keyword evidence="3" id="KW-1185">Reference proteome</keyword>
<sequence>MAIRPPPDTVFPPRVSCTPRVDTSWTYIVVRSTGTSHAPTSRCAIPSVTSAIQCFVANSRRSPCTHEPSRTPLPPTVPFRGCCPGASSCPVRRPRPIITALQQLANPDVWPIVRATPSIFTPDAGLLGCRSTLVHDVDGAGYLTCMRESRRSRYRSTLPCPMPHLMLPTCFIRCDIDSNDFLPDGQCAHVRRVRSPFGRRGQRAHRAHHELLASATDTAIDERLSQLRSSPWRLSSPSSHYLSTAYAGDTVDTHVTCFSHASIFTHGNGLRKRPTSCSPNGGHCTQLTLPKFDPRPACSLGFPDSPEFQLRRALRVWPPALAFAKLVSILTAISLSSHLSSLHPSSSFQPKFDAGCELPSVLPNSLYVPLGLLCNHLVFLIGKLIWDTKTMVLDRVRPWVFRLVATSFYMVVAAAPVPGSLSVRALLFYCAQTQRTSFGYSAYIYRAANGNGRHSLHWGSTRAGDYTVRAGEVTGWRGLSWSDTRFDRAVYLWPHLSPLLLSAPQKQDKTSTTKVMAAMGPATAAAGTLQHAELV</sequence>
<dbReference type="AlphaFoldDB" id="A0AAD7F1Z0"/>